<dbReference type="KEGG" id="bgg:CFK41_10585"/>
<dbReference type="RefSeq" id="WP_096799617.1">
    <property type="nucleotide sequence ID" value="NZ_CP023564.1"/>
</dbReference>
<proteinExistence type="predicted"/>
<feature type="region of interest" description="Disordered" evidence="1">
    <location>
        <begin position="1"/>
        <end position="66"/>
    </location>
</feature>
<evidence type="ECO:0000259" key="3">
    <source>
        <dbReference type="Pfam" id="PF13349"/>
    </source>
</evidence>
<name>A0A291GY95_9MICO</name>
<feature type="compositionally biased region" description="Basic and acidic residues" evidence="1">
    <location>
        <begin position="21"/>
        <end position="35"/>
    </location>
</feature>
<keyword evidence="5" id="KW-1185">Reference proteome</keyword>
<protein>
    <recommendedName>
        <fullName evidence="3">DUF4097 domain-containing protein</fullName>
    </recommendedName>
</protein>
<dbReference type="OrthoDB" id="4792012at2"/>
<dbReference type="Pfam" id="PF13349">
    <property type="entry name" value="DUF4097"/>
    <property type="match status" value="1"/>
</dbReference>
<keyword evidence="2" id="KW-1133">Transmembrane helix</keyword>
<dbReference type="InterPro" id="IPR025164">
    <property type="entry name" value="Toastrack_DUF4097"/>
</dbReference>
<gene>
    <name evidence="4" type="ORF">CFK41_10585</name>
</gene>
<keyword evidence="2" id="KW-0472">Membrane</keyword>
<dbReference type="EMBL" id="CP023564">
    <property type="protein sequence ID" value="ATG55153.1"/>
    <property type="molecule type" value="Genomic_DNA"/>
</dbReference>
<evidence type="ECO:0000313" key="4">
    <source>
        <dbReference type="EMBL" id="ATG55153.1"/>
    </source>
</evidence>
<evidence type="ECO:0000313" key="5">
    <source>
        <dbReference type="Proteomes" id="UP000217889"/>
    </source>
</evidence>
<reference evidence="4 5" key="1">
    <citation type="journal article" date="2014" name="Int. J. Syst. Evol. Microbiol.">
        <title>Brachybacterium ginsengisoli sp. nov., isolated from soil of a ginseng field.</title>
        <authorList>
            <person name="Hoang V.A."/>
            <person name="Kim Y.J."/>
            <person name="Nguyen N.L."/>
            <person name="Yang D.C."/>
        </authorList>
    </citation>
    <scope>NUCLEOTIDE SEQUENCE [LARGE SCALE GENOMIC DNA]</scope>
    <source>
        <strain evidence="4 5">DCY80</strain>
    </source>
</reference>
<evidence type="ECO:0000256" key="1">
    <source>
        <dbReference type="SAM" id="MobiDB-lite"/>
    </source>
</evidence>
<feature type="transmembrane region" description="Helical" evidence="2">
    <location>
        <begin position="76"/>
        <end position="99"/>
    </location>
</feature>
<dbReference type="Proteomes" id="UP000217889">
    <property type="component" value="Chromosome"/>
</dbReference>
<dbReference type="AlphaFoldDB" id="A0A291GY95"/>
<feature type="domain" description="DUF4097" evidence="3">
    <location>
        <begin position="204"/>
        <end position="316"/>
    </location>
</feature>
<sequence length="344" mass="34579">MTDPRTGPSAAAVPSPATGDHPADLPGDHPAEDRSPQPTQAGTPIPPSAPGPLIVPARSLTPSPGRDRVLRGVTTAVGAATVILVILTLALLTTATWLAGRGFADVPATTGLGSPDSLSLTSGSGSVRVLPSADVDELTIALVEPGETALPAADARATARVTESARNGAASVQIQQPARSFGPFWSDGRKDVLVLVPSELELDLDVRTDVGDVQVDGEYTALEAHSDAGDLRLGPITAPDGVSASSEVGSVDIELASPAPTTVDVSASVGDVDLMLPTDAAGRITITADIGDVEVAVPGIARWEVRAESELGDVSTAPGIDGGGADAAGTLTVTSDIGSIRITR</sequence>
<evidence type="ECO:0000256" key="2">
    <source>
        <dbReference type="SAM" id="Phobius"/>
    </source>
</evidence>
<keyword evidence="2" id="KW-0812">Transmembrane</keyword>
<accession>A0A291GY95</accession>
<organism evidence="4 5">
    <name type="scientific">Brachybacterium ginsengisoli</name>
    <dbReference type="NCBI Taxonomy" id="1331682"/>
    <lineage>
        <taxon>Bacteria</taxon>
        <taxon>Bacillati</taxon>
        <taxon>Actinomycetota</taxon>
        <taxon>Actinomycetes</taxon>
        <taxon>Micrococcales</taxon>
        <taxon>Dermabacteraceae</taxon>
        <taxon>Brachybacterium</taxon>
    </lineage>
</organism>